<dbReference type="Proteomes" id="UP000814140">
    <property type="component" value="Unassembled WGS sequence"/>
</dbReference>
<reference evidence="1" key="2">
    <citation type="journal article" date="2022" name="New Phytol.">
        <title>Evolutionary transition to the ectomycorrhizal habit in the genomes of a hyperdiverse lineage of mushroom-forming fungi.</title>
        <authorList>
            <person name="Looney B."/>
            <person name="Miyauchi S."/>
            <person name="Morin E."/>
            <person name="Drula E."/>
            <person name="Courty P.E."/>
            <person name="Kohler A."/>
            <person name="Kuo A."/>
            <person name="LaButti K."/>
            <person name="Pangilinan J."/>
            <person name="Lipzen A."/>
            <person name="Riley R."/>
            <person name="Andreopoulos W."/>
            <person name="He G."/>
            <person name="Johnson J."/>
            <person name="Nolan M."/>
            <person name="Tritt A."/>
            <person name="Barry K.W."/>
            <person name="Grigoriev I.V."/>
            <person name="Nagy L.G."/>
            <person name="Hibbett D."/>
            <person name="Henrissat B."/>
            <person name="Matheny P.B."/>
            <person name="Labbe J."/>
            <person name="Martin F.M."/>
        </authorList>
    </citation>
    <scope>NUCLEOTIDE SEQUENCE</scope>
    <source>
        <strain evidence="1">HHB10654</strain>
    </source>
</reference>
<organism evidence="1 2">
    <name type="scientific">Artomyces pyxidatus</name>
    <dbReference type="NCBI Taxonomy" id="48021"/>
    <lineage>
        <taxon>Eukaryota</taxon>
        <taxon>Fungi</taxon>
        <taxon>Dikarya</taxon>
        <taxon>Basidiomycota</taxon>
        <taxon>Agaricomycotina</taxon>
        <taxon>Agaricomycetes</taxon>
        <taxon>Russulales</taxon>
        <taxon>Auriscalpiaceae</taxon>
        <taxon>Artomyces</taxon>
    </lineage>
</organism>
<comment type="caution">
    <text evidence="1">The sequence shown here is derived from an EMBL/GenBank/DDBJ whole genome shotgun (WGS) entry which is preliminary data.</text>
</comment>
<proteinExistence type="predicted"/>
<dbReference type="EMBL" id="MU277191">
    <property type="protein sequence ID" value="KAI0066918.1"/>
    <property type="molecule type" value="Genomic_DNA"/>
</dbReference>
<keyword evidence="2" id="KW-1185">Reference proteome</keyword>
<protein>
    <submittedName>
        <fullName evidence="1">DnaJ-domain-containing protein</fullName>
    </submittedName>
</protein>
<evidence type="ECO:0000313" key="2">
    <source>
        <dbReference type="Proteomes" id="UP000814140"/>
    </source>
</evidence>
<reference evidence="1" key="1">
    <citation type="submission" date="2021-03" db="EMBL/GenBank/DDBJ databases">
        <authorList>
            <consortium name="DOE Joint Genome Institute"/>
            <person name="Ahrendt S."/>
            <person name="Looney B.P."/>
            <person name="Miyauchi S."/>
            <person name="Morin E."/>
            <person name="Drula E."/>
            <person name="Courty P.E."/>
            <person name="Chicoki N."/>
            <person name="Fauchery L."/>
            <person name="Kohler A."/>
            <person name="Kuo A."/>
            <person name="Labutti K."/>
            <person name="Pangilinan J."/>
            <person name="Lipzen A."/>
            <person name="Riley R."/>
            <person name="Andreopoulos W."/>
            <person name="He G."/>
            <person name="Johnson J."/>
            <person name="Barry K.W."/>
            <person name="Grigoriev I.V."/>
            <person name="Nagy L."/>
            <person name="Hibbett D."/>
            <person name="Henrissat B."/>
            <person name="Matheny P.B."/>
            <person name="Labbe J."/>
            <person name="Martin F."/>
        </authorList>
    </citation>
    <scope>NUCLEOTIDE SEQUENCE</scope>
    <source>
        <strain evidence="1">HHB10654</strain>
    </source>
</reference>
<gene>
    <name evidence="1" type="ORF">BV25DRAFT_1796126</name>
</gene>
<sequence length="363" mass="40612">MSNQDQELNAYDLLGVKIEATDGEIKTAYRQRSRKVHPDRNRGDPEAGRKFHELNQAYELLLDPLRRLALDAKIRVVEARKQRFAKYDKKRSHMLDELEERENAFKKARTERAADERQRAQEAEKIKDEGRRMREEREKELLRREEEAEKVTAAAREELEPPPLGQLDTTVRLKYPLSAHPDLTTAESLSTFLASFGLTDTSSIVLSMKPPKKAPHKPPKHGIALVPFTRIGDAHAAVCASGRADRGLTDIEVTWAGGSEPEILAWLKNMGKLGGPQEKAEETVTTENSTKDAGILPQTSQSKSSSGADTPFSSFPASFPDVSISAPAVSSGVDYETLTLMRLRQAERERLEREILEAEANES</sequence>
<evidence type="ECO:0000313" key="1">
    <source>
        <dbReference type="EMBL" id="KAI0066918.1"/>
    </source>
</evidence>
<name>A0ACB8TEP8_9AGAM</name>
<accession>A0ACB8TEP8</accession>